<dbReference type="AlphaFoldDB" id="A0AA39MJ00"/>
<dbReference type="EMBL" id="JAUEPS010000147">
    <property type="protein sequence ID" value="KAK0435588.1"/>
    <property type="molecule type" value="Genomic_DNA"/>
</dbReference>
<organism evidence="1 2">
    <name type="scientific">Armillaria tabescens</name>
    <name type="common">Ringless honey mushroom</name>
    <name type="synonym">Agaricus tabescens</name>
    <dbReference type="NCBI Taxonomy" id="1929756"/>
    <lineage>
        <taxon>Eukaryota</taxon>
        <taxon>Fungi</taxon>
        <taxon>Dikarya</taxon>
        <taxon>Basidiomycota</taxon>
        <taxon>Agaricomycotina</taxon>
        <taxon>Agaricomycetes</taxon>
        <taxon>Agaricomycetidae</taxon>
        <taxon>Agaricales</taxon>
        <taxon>Marasmiineae</taxon>
        <taxon>Physalacriaceae</taxon>
        <taxon>Desarmillaria</taxon>
    </lineage>
</organism>
<reference evidence="1" key="1">
    <citation type="submission" date="2023-06" db="EMBL/GenBank/DDBJ databases">
        <authorList>
            <consortium name="Lawrence Berkeley National Laboratory"/>
            <person name="Ahrendt S."/>
            <person name="Sahu N."/>
            <person name="Indic B."/>
            <person name="Wong-Bajracharya J."/>
            <person name="Merenyi Z."/>
            <person name="Ke H.-M."/>
            <person name="Monk M."/>
            <person name="Kocsube S."/>
            <person name="Drula E."/>
            <person name="Lipzen A."/>
            <person name="Balint B."/>
            <person name="Henrissat B."/>
            <person name="Andreopoulos B."/>
            <person name="Martin F.M."/>
            <person name="Harder C.B."/>
            <person name="Rigling D."/>
            <person name="Ford K.L."/>
            <person name="Foster G.D."/>
            <person name="Pangilinan J."/>
            <person name="Papanicolaou A."/>
            <person name="Barry K."/>
            <person name="LaButti K."/>
            <person name="Viragh M."/>
            <person name="Koriabine M."/>
            <person name="Yan M."/>
            <person name="Riley R."/>
            <person name="Champramary S."/>
            <person name="Plett K.L."/>
            <person name="Tsai I.J."/>
            <person name="Slot J."/>
            <person name="Sipos G."/>
            <person name="Plett J."/>
            <person name="Nagy L.G."/>
            <person name="Grigoriev I.V."/>
        </authorList>
    </citation>
    <scope>NUCLEOTIDE SEQUENCE</scope>
    <source>
        <strain evidence="1">CCBAS 213</strain>
    </source>
</reference>
<dbReference type="Proteomes" id="UP001175211">
    <property type="component" value="Unassembled WGS sequence"/>
</dbReference>
<comment type="caution">
    <text evidence="1">The sequence shown here is derived from an EMBL/GenBank/DDBJ whole genome shotgun (WGS) entry which is preliminary data.</text>
</comment>
<evidence type="ECO:0000313" key="1">
    <source>
        <dbReference type="EMBL" id="KAK0435588.1"/>
    </source>
</evidence>
<protein>
    <submittedName>
        <fullName evidence="1">Uncharacterized protein</fullName>
    </submittedName>
</protein>
<dbReference type="RefSeq" id="XP_060322028.1">
    <property type="nucleotide sequence ID" value="XM_060474946.1"/>
</dbReference>
<accession>A0AA39MJ00</accession>
<evidence type="ECO:0000313" key="2">
    <source>
        <dbReference type="Proteomes" id="UP001175211"/>
    </source>
</evidence>
<proteinExistence type="predicted"/>
<gene>
    <name evidence="1" type="ORF">EV420DRAFT_1592889</name>
</gene>
<dbReference type="GeneID" id="85358494"/>
<keyword evidence="2" id="KW-1185">Reference proteome</keyword>
<sequence length="265" mass="29643">MPSLPQELVDRIIDEARDDIPTLRSCSLVSHAFLPRTRVHLFETIDLSTIDKCQNSTPCNLDLCTLYGGRRERILEDPSFPAVMGLIPVCQLERLKINKYHWSEVSESSKEALSQHSFRSVVLDTNLLKDVDALYTVFSGSTEFDLSFEGIIGESSPFITNMSPPASGGWLVKLSLEGFCDPILESIIETQTYPFSVNNLQSLSIIIEHQTTVASQTNLRFTTSVPRTSECGTSQERLGGGYPPDFEYLAIALYQCVASGRRRYF</sequence>
<name>A0AA39MJ00_ARMTA</name>